<feature type="chain" id="PRO_5015608174" description="Sugar-binding protein" evidence="1">
    <location>
        <begin position="25"/>
        <end position="1012"/>
    </location>
</feature>
<accession>A0A2U2PJM8</accession>
<organism evidence="2 3">
    <name type="scientific">Pararcticibacter amylolyticus</name>
    <dbReference type="NCBI Taxonomy" id="2173175"/>
    <lineage>
        <taxon>Bacteria</taxon>
        <taxon>Pseudomonadati</taxon>
        <taxon>Bacteroidota</taxon>
        <taxon>Sphingobacteriia</taxon>
        <taxon>Sphingobacteriales</taxon>
        <taxon>Sphingobacteriaceae</taxon>
        <taxon>Pararcticibacter</taxon>
    </lineage>
</organism>
<gene>
    <name evidence="2" type="ORF">DDR33_07155</name>
</gene>
<feature type="signal peptide" evidence="1">
    <location>
        <begin position="1"/>
        <end position="24"/>
    </location>
</feature>
<evidence type="ECO:0000256" key="1">
    <source>
        <dbReference type="SAM" id="SignalP"/>
    </source>
</evidence>
<keyword evidence="1" id="KW-0732">Signal</keyword>
<proteinExistence type="predicted"/>
<dbReference type="PROSITE" id="PS51257">
    <property type="entry name" value="PROKAR_LIPOPROTEIN"/>
    <property type="match status" value="1"/>
</dbReference>
<protein>
    <recommendedName>
        <fullName evidence="4">Sugar-binding protein</fullName>
    </recommendedName>
</protein>
<name>A0A2U2PJM8_9SPHI</name>
<dbReference type="InterPro" id="IPR031325">
    <property type="entry name" value="RHS_repeat"/>
</dbReference>
<evidence type="ECO:0000313" key="3">
    <source>
        <dbReference type="Proteomes" id="UP000245647"/>
    </source>
</evidence>
<keyword evidence="3" id="KW-1185">Reference proteome</keyword>
<dbReference type="Proteomes" id="UP000245647">
    <property type="component" value="Unassembled WGS sequence"/>
</dbReference>
<dbReference type="Pfam" id="PF05593">
    <property type="entry name" value="RHS_repeat"/>
    <property type="match status" value="1"/>
</dbReference>
<evidence type="ECO:0008006" key="4">
    <source>
        <dbReference type="Google" id="ProtNLM"/>
    </source>
</evidence>
<dbReference type="EMBL" id="QEAS01000004">
    <property type="protein sequence ID" value="PWG81601.1"/>
    <property type="molecule type" value="Genomic_DNA"/>
</dbReference>
<comment type="caution">
    <text evidence="2">The sequence shown here is derived from an EMBL/GenBank/DDBJ whole genome shotgun (WGS) entry which is preliminary data.</text>
</comment>
<dbReference type="OrthoDB" id="680656at2"/>
<reference evidence="2 3" key="1">
    <citation type="submission" date="2018-04" db="EMBL/GenBank/DDBJ databases">
        <title>Pedobacter chongqingensis sp. nov., isolated from a rottenly hemp rope.</title>
        <authorList>
            <person name="Cai Y."/>
        </authorList>
    </citation>
    <scope>NUCLEOTIDE SEQUENCE [LARGE SCALE GENOMIC DNA]</scope>
    <source>
        <strain evidence="2 3">FJ4-8</strain>
    </source>
</reference>
<dbReference type="RefSeq" id="WP_109415085.1">
    <property type="nucleotide sequence ID" value="NZ_QEAS01000004.1"/>
</dbReference>
<dbReference type="AlphaFoldDB" id="A0A2U2PJM8"/>
<sequence length="1012" mass="113115">MNKQLSLILAGIASCLIMAGRVSAQIPLAPANVQSPNAASLGMFGEIPVSYYTGIPSIEVPLYTLQQKGISVPLTLNYHASGFRPDMHPGWVGTGFALSCGGVVSRVIKDAPDDYSNGNYYLGANMGYYYNHNVLNTSSWNQTGYMQNIARGNEMLKDTEPDEFNFNFGGYAGSFYMHADGTWRVKCDKPLKVSLYGSFLNIPFTAPYGTRMQNYGMSQSFGGFVITTEDGTKYYFGGNTNAIEYSIGFFNQDVDEWLAGSWYLTKIAPPVGDEINFSYERDDYVNQMYIAIVNDLGTRTKNSGGIFNPQPACSSWSYSQVYHNYNGKLVAPVYLRQITGLHNVIKFNRSTSTELRYDPVVYEYRYSQWSMYGGGYYGTDFIPVLADNGTSYYPQYLDKLQWKKLDQIRVEKTDGALVKAFNFTYNNVSYERLRLLSVNEIGADLNPLPPYTFSYDQSASLPGYLSNMVDHWGFYNGTYADMSNQNTYYTTYYNYREPVATYLYAGTLNKITYPTGGVTEFTYEPNTYSKRLQEVRGNGIDYNFSAQNKLAGGLRIKKISSYDPRSPLQKQEKFYYYVSNYSNTVDPNTLNSSGVLGGQIKYYFEDYSRRAFNDNGITYSKSLFSSQSVLPGCINAMGSHIGYSEVTEKLSDGSYTRYLFTNFDTGNGDQSADNVLQLSRTAYEPYSSAEEERGKLLTEYSYTAAGQFSRIRSIYYSALNKAGEYVPALKANYANVCPNTAVSVEEGTAYRLYTYSYLPVSETISEYNQGSFVTSTSKLTNYNTAYRLPADETITDSKGRSVKTAYVYPYDLPSSQPYSAMLQANRLVPAVQHKTYVDGAQTSATITGYIQLGNGFVPSSITTYTNSASSPHTIALADYDNKGNPVWVRKNSWDMGAFYIWGYGGQYLLAKVENVDYMTALSAIGGTSATNAFRDIVNPSQAQVNSFLAPLYALPTAQVSAYSYDPSKGLISSKDARGLATSYDYDNNQRLLGVRDFNGDIIKGLEYYYRQP</sequence>
<evidence type="ECO:0000313" key="2">
    <source>
        <dbReference type="EMBL" id="PWG81601.1"/>
    </source>
</evidence>